<keyword evidence="8" id="KW-1185">Reference proteome</keyword>
<dbReference type="GO" id="GO:0043531">
    <property type="term" value="F:ADP binding"/>
    <property type="evidence" value="ECO:0007669"/>
    <property type="project" value="InterPro"/>
</dbReference>
<dbReference type="RefSeq" id="XP_015886707.3">
    <property type="nucleotide sequence ID" value="XM_016031221.3"/>
</dbReference>
<dbReference type="InterPro" id="IPR042197">
    <property type="entry name" value="Apaf_helical"/>
</dbReference>
<reference evidence="9" key="1">
    <citation type="submission" date="2025-08" db="UniProtKB">
        <authorList>
            <consortium name="RefSeq"/>
        </authorList>
    </citation>
    <scope>IDENTIFICATION</scope>
    <source>
        <tissue evidence="9">Seedling</tissue>
    </source>
</reference>
<evidence type="ECO:0000259" key="4">
    <source>
        <dbReference type="Pfam" id="PF00931"/>
    </source>
</evidence>
<dbReference type="Pfam" id="PF23598">
    <property type="entry name" value="LRR_14"/>
    <property type="match status" value="1"/>
</dbReference>
<dbReference type="InterPro" id="IPR058922">
    <property type="entry name" value="WHD_DRP"/>
</dbReference>
<dbReference type="Proteomes" id="UP001652623">
    <property type="component" value="Chromosome 3"/>
</dbReference>
<gene>
    <name evidence="9" type="primary">LOC107421874</name>
</gene>
<dbReference type="GO" id="GO:0098542">
    <property type="term" value="P:defense response to other organism"/>
    <property type="evidence" value="ECO:0007669"/>
    <property type="project" value="TreeGrafter"/>
</dbReference>
<dbReference type="Pfam" id="PF18052">
    <property type="entry name" value="Rx_N"/>
    <property type="match status" value="1"/>
</dbReference>
<evidence type="ECO:0000259" key="6">
    <source>
        <dbReference type="Pfam" id="PF23559"/>
    </source>
</evidence>
<dbReference type="InterPro" id="IPR055414">
    <property type="entry name" value="LRR_R13L4/SHOC2-like"/>
</dbReference>
<dbReference type="SUPFAM" id="SSF52540">
    <property type="entry name" value="P-loop containing nucleoside triphosphate hydrolases"/>
    <property type="match status" value="1"/>
</dbReference>
<feature type="domain" description="NB-ARC" evidence="4">
    <location>
        <begin position="163"/>
        <end position="336"/>
    </location>
</feature>
<dbReference type="PANTHER" id="PTHR23155:SF1193">
    <property type="entry name" value="DISEASE RESISTANCE PROTEIN RPP13-RELATED"/>
    <property type="match status" value="1"/>
</dbReference>
<evidence type="ECO:0000256" key="3">
    <source>
        <dbReference type="ARBA" id="ARBA00022821"/>
    </source>
</evidence>
<accession>A0A6P4ALD8</accession>
<dbReference type="InterPro" id="IPR038005">
    <property type="entry name" value="RX-like_CC"/>
</dbReference>
<feature type="domain" description="Disease resistance R13L4/SHOC-2-like LRR" evidence="7">
    <location>
        <begin position="560"/>
        <end position="731"/>
    </location>
</feature>
<evidence type="ECO:0000259" key="5">
    <source>
        <dbReference type="Pfam" id="PF18052"/>
    </source>
</evidence>
<evidence type="ECO:0000313" key="9">
    <source>
        <dbReference type="RefSeq" id="XP_015886707.3"/>
    </source>
</evidence>
<evidence type="ECO:0000256" key="1">
    <source>
        <dbReference type="ARBA" id="ARBA00022737"/>
    </source>
</evidence>
<dbReference type="InParanoid" id="A0A6P4ALD8"/>
<dbReference type="Gene3D" id="1.20.5.4130">
    <property type="match status" value="1"/>
</dbReference>
<evidence type="ECO:0000256" key="2">
    <source>
        <dbReference type="ARBA" id="ARBA00022741"/>
    </source>
</evidence>
<evidence type="ECO:0000259" key="7">
    <source>
        <dbReference type="Pfam" id="PF23598"/>
    </source>
</evidence>
<dbReference type="AlphaFoldDB" id="A0A6P4ALD8"/>
<dbReference type="InterPro" id="IPR032675">
    <property type="entry name" value="LRR_dom_sf"/>
</dbReference>
<dbReference type="Pfam" id="PF23559">
    <property type="entry name" value="WHD_DRP"/>
    <property type="match status" value="1"/>
</dbReference>
<feature type="domain" description="Disease resistance N-terminal" evidence="5">
    <location>
        <begin position="6"/>
        <end position="91"/>
    </location>
</feature>
<protein>
    <submittedName>
        <fullName evidence="9">Disease resistance RPP13-like protein 3</fullName>
    </submittedName>
</protein>
<keyword evidence="2" id="KW-0547">Nucleotide-binding</keyword>
<dbReference type="PRINTS" id="PR00364">
    <property type="entry name" value="DISEASERSIST"/>
</dbReference>
<dbReference type="PANTHER" id="PTHR23155">
    <property type="entry name" value="DISEASE RESISTANCE PROTEIN RP"/>
    <property type="match status" value="1"/>
</dbReference>
<dbReference type="CDD" id="cd14798">
    <property type="entry name" value="RX-CC_like"/>
    <property type="match status" value="1"/>
</dbReference>
<dbReference type="SUPFAM" id="SSF52058">
    <property type="entry name" value="L domain-like"/>
    <property type="match status" value="1"/>
</dbReference>
<dbReference type="Gene3D" id="1.10.10.10">
    <property type="entry name" value="Winged helix-like DNA-binding domain superfamily/Winged helix DNA-binding domain"/>
    <property type="match status" value="1"/>
</dbReference>
<evidence type="ECO:0000313" key="8">
    <source>
        <dbReference type="Proteomes" id="UP001652623"/>
    </source>
</evidence>
<dbReference type="KEGG" id="zju:107421874"/>
<dbReference type="Pfam" id="PF00931">
    <property type="entry name" value="NB-ARC"/>
    <property type="match status" value="1"/>
</dbReference>
<dbReference type="InterPro" id="IPR002182">
    <property type="entry name" value="NB-ARC"/>
</dbReference>
<dbReference type="InterPro" id="IPR044974">
    <property type="entry name" value="Disease_R_plants"/>
</dbReference>
<dbReference type="Gene3D" id="3.40.50.300">
    <property type="entry name" value="P-loop containing nucleotide triphosphate hydrolases"/>
    <property type="match status" value="1"/>
</dbReference>
<dbReference type="GeneID" id="107421874"/>
<keyword evidence="1" id="KW-0677">Repeat</keyword>
<feature type="domain" description="Disease resistance protein winged helix" evidence="6">
    <location>
        <begin position="420"/>
        <end position="489"/>
    </location>
</feature>
<name>A0A6P4ALD8_ZIZJJ</name>
<dbReference type="Gene3D" id="3.80.10.10">
    <property type="entry name" value="Ribonuclease Inhibitor"/>
    <property type="match status" value="1"/>
</dbReference>
<dbReference type="Gene3D" id="1.10.8.430">
    <property type="entry name" value="Helical domain of apoptotic protease-activating factors"/>
    <property type="match status" value="1"/>
</dbReference>
<dbReference type="InterPro" id="IPR027417">
    <property type="entry name" value="P-loop_NTPase"/>
</dbReference>
<dbReference type="InterPro" id="IPR036388">
    <property type="entry name" value="WH-like_DNA-bd_sf"/>
</dbReference>
<dbReference type="InterPro" id="IPR041118">
    <property type="entry name" value="Rx_N"/>
</dbReference>
<proteinExistence type="predicted"/>
<sequence>MRDDLIVFVLESLINVVKEEASLLGGVKDQVTSLQNHLQMINAFLQNSEQERDESDVVKEVFIDQLRDVTFEAEDVIYEYMVHVIMQKRRNVVKKSLHFHDLHDVADTITSIDNKIEQILRHKETYITRGALQADHDHDVKRYSLDRSKSKVERDDSVGFSHHANNLIDQLLDEKNQQRDVVSIIGMGGSGKSKLARKIYDIVGVDHGSFECCAWVYGCREFKYRDWLLGILNCLVSRSRKKETEDKSVDELKATLLDCLQGKRYFVVLDNMWKTGVWNIIKAAFPDDSNGSRILITCREKVVSMEDSRIPPYFLPFLDEVESWELLRNKVFQEEQCPSDLEIIGKQLAQSCKGLPLSIVVLADLLKHIEFSHWTWSNYIGNVNSYLTEDKTRCLDVMAKSYKHLPKHLKSCFLYLGSLPDGFENPARQIMELWSAEEFIQANDTREVINVAEEYLTDLVNRSLVQVSSRRTDGGVKTFRIHEMLRELAKFESVREKFLEVHSTARPINSSMGCKVRRLSIQGNTSQYFASDAYCNPSLSARSLLLFGERNVFETKQWQRVFKIFIYIRVLYLWEVHVNSIPKEIDNLISLRYIRIWSDGLLTIPSIPSSICNLGYLETIDISGDVKECMPKHIWRMKQLRHLRVSKHLRLPKPSRRTGRHENLSNLRILSGLVVDKKTKFLMAQHKFPNVKKLHLVYDIKMNMNEAEVAQVLESLNNLRQLKCLKLIGFAKFEPRPNLLPSTIEKITFISSYLDSEHLEILGALSNLRILKIRKTYGSNVPSLLIRCINGEFPNLEVFEMMGLRVETWELEKGAMPNLQRLVIKECYELRDLPNQVYSLTKLQVVEVSRMSGYFTRRLMGLNKNNVVFKLLIDSNP</sequence>
<keyword evidence="3" id="KW-0611">Plant defense</keyword>
<dbReference type="SMR" id="A0A6P4ALD8"/>
<organism evidence="8 9">
    <name type="scientific">Ziziphus jujuba</name>
    <name type="common">Chinese jujube</name>
    <name type="synonym">Ziziphus sativa</name>
    <dbReference type="NCBI Taxonomy" id="326968"/>
    <lineage>
        <taxon>Eukaryota</taxon>
        <taxon>Viridiplantae</taxon>
        <taxon>Streptophyta</taxon>
        <taxon>Embryophyta</taxon>
        <taxon>Tracheophyta</taxon>
        <taxon>Spermatophyta</taxon>
        <taxon>Magnoliopsida</taxon>
        <taxon>eudicotyledons</taxon>
        <taxon>Gunneridae</taxon>
        <taxon>Pentapetalae</taxon>
        <taxon>rosids</taxon>
        <taxon>fabids</taxon>
        <taxon>Rosales</taxon>
        <taxon>Rhamnaceae</taxon>
        <taxon>Paliureae</taxon>
        <taxon>Ziziphus</taxon>
    </lineage>
</organism>